<dbReference type="RefSeq" id="XP_052127479.1">
    <property type="nucleotide sequence ID" value="XM_052271519.1"/>
</dbReference>
<sequence>MEHGSATERTAREHYEAKHGVTVRTCGLVLDQEYPFLAASPDGFLDDDTLIEIKCPTSGLHFDSAEEAVRCKKLDYLKLDGNGALYPYERSDYNFQIQGQLHITGRSKCVLYIRSMWMRPQALRPRSGTKRS</sequence>
<dbReference type="Pfam" id="PF09588">
    <property type="entry name" value="YqaJ"/>
    <property type="match status" value="1"/>
</dbReference>
<evidence type="ECO:0000259" key="1">
    <source>
        <dbReference type="Pfam" id="PF09588"/>
    </source>
</evidence>
<evidence type="ECO:0000313" key="3">
    <source>
        <dbReference type="RefSeq" id="XP_052127479.1"/>
    </source>
</evidence>
<dbReference type="SUPFAM" id="SSF52980">
    <property type="entry name" value="Restriction endonuclease-like"/>
    <property type="match status" value="1"/>
</dbReference>
<dbReference type="InterPro" id="IPR011604">
    <property type="entry name" value="PDDEXK-like_dom_sf"/>
</dbReference>
<protein>
    <submittedName>
        <fullName evidence="3">Uncharacterized protein LOC127750283</fullName>
    </submittedName>
</protein>
<dbReference type="GO" id="GO:0006281">
    <property type="term" value="P:DNA repair"/>
    <property type="evidence" value="ECO:0007669"/>
    <property type="project" value="UniProtKB-ARBA"/>
</dbReference>
<dbReference type="KEGG" id="foc:127750283"/>
<dbReference type="PANTHER" id="PTHR46609">
    <property type="entry name" value="EXONUCLEASE, PHAGE-TYPE/RECB, C-TERMINAL DOMAIN-CONTAINING PROTEIN"/>
    <property type="match status" value="1"/>
</dbReference>
<evidence type="ECO:0000313" key="2">
    <source>
        <dbReference type="Proteomes" id="UP000504606"/>
    </source>
</evidence>
<dbReference type="GeneID" id="127750283"/>
<accession>A0A9C6X1N4</accession>
<dbReference type="PANTHER" id="PTHR46609:SF8">
    <property type="entry name" value="YQAJ VIRAL RECOMBINASE DOMAIN-CONTAINING PROTEIN"/>
    <property type="match status" value="1"/>
</dbReference>
<dbReference type="InterPro" id="IPR011335">
    <property type="entry name" value="Restrct_endonuc-II-like"/>
</dbReference>
<gene>
    <name evidence="3" type="primary">LOC127750283</name>
</gene>
<dbReference type="OrthoDB" id="8194943at2759"/>
<dbReference type="AlphaFoldDB" id="A0A9C6X1N4"/>
<proteinExistence type="predicted"/>
<keyword evidence="2" id="KW-1185">Reference proteome</keyword>
<reference evidence="3" key="1">
    <citation type="submission" date="2025-08" db="UniProtKB">
        <authorList>
            <consortium name="RefSeq"/>
        </authorList>
    </citation>
    <scope>IDENTIFICATION</scope>
    <source>
        <tissue evidence="3">Whole organism</tissue>
    </source>
</reference>
<dbReference type="InterPro" id="IPR051703">
    <property type="entry name" value="NF-kappa-B_Signaling_Reg"/>
</dbReference>
<name>A0A9C6X1N4_FRAOC</name>
<dbReference type="Proteomes" id="UP000504606">
    <property type="component" value="Unplaced"/>
</dbReference>
<dbReference type="CDD" id="cd22343">
    <property type="entry name" value="PDDEXK_lambda_exonuclease-like"/>
    <property type="match status" value="1"/>
</dbReference>
<feature type="domain" description="YqaJ viral recombinase" evidence="1">
    <location>
        <begin position="1"/>
        <end position="106"/>
    </location>
</feature>
<dbReference type="InterPro" id="IPR019080">
    <property type="entry name" value="YqaJ_viral_recombinase"/>
</dbReference>
<dbReference type="Gene3D" id="3.90.320.10">
    <property type="match status" value="1"/>
</dbReference>
<organism evidence="2 3">
    <name type="scientific">Frankliniella occidentalis</name>
    <name type="common">Western flower thrips</name>
    <name type="synonym">Euthrips occidentalis</name>
    <dbReference type="NCBI Taxonomy" id="133901"/>
    <lineage>
        <taxon>Eukaryota</taxon>
        <taxon>Metazoa</taxon>
        <taxon>Ecdysozoa</taxon>
        <taxon>Arthropoda</taxon>
        <taxon>Hexapoda</taxon>
        <taxon>Insecta</taxon>
        <taxon>Pterygota</taxon>
        <taxon>Neoptera</taxon>
        <taxon>Paraneoptera</taxon>
        <taxon>Thysanoptera</taxon>
        <taxon>Terebrantia</taxon>
        <taxon>Thripoidea</taxon>
        <taxon>Thripidae</taxon>
        <taxon>Frankliniella</taxon>
    </lineage>
</organism>